<accession>A0A843QY91</accession>
<evidence type="ECO:0000256" key="2">
    <source>
        <dbReference type="ARBA" id="ARBA00022603"/>
    </source>
</evidence>
<evidence type="ECO:0000259" key="7">
    <source>
        <dbReference type="Pfam" id="PF20473"/>
    </source>
</evidence>
<dbReference type="Pfam" id="PF20465">
    <property type="entry name" value="MmeI_hel"/>
    <property type="match status" value="1"/>
</dbReference>
<dbReference type="Pfam" id="PF20464">
    <property type="entry name" value="MmeI_N"/>
    <property type="match status" value="1"/>
</dbReference>
<dbReference type="InterPro" id="IPR029063">
    <property type="entry name" value="SAM-dependent_MTases_sf"/>
</dbReference>
<dbReference type="GO" id="GO:0009007">
    <property type="term" value="F:site-specific DNA-methyltransferase (adenine-specific) activity"/>
    <property type="evidence" value="ECO:0007669"/>
    <property type="project" value="UniProtKB-EC"/>
</dbReference>
<evidence type="ECO:0000313" key="8">
    <source>
        <dbReference type="EMBL" id="MPQ34815.1"/>
    </source>
</evidence>
<dbReference type="EMBL" id="WHJL01000012">
    <property type="protein sequence ID" value="MPQ34815.1"/>
    <property type="molecule type" value="Genomic_DNA"/>
</dbReference>
<dbReference type="EC" id="2.1.1.72" evidence="1"/>
<dbReference type="InterPro" id="IPR046816">
    <property type="entry name" value="MmeI_Mtase"/>
</dbReference>
<dbReference type="SUPFAM" id="SSF53335">
    <property type="entry name" value="S-adenosyl-L-methionine-dependent methyltransferases"/>
    <property type="match status" value="1"/>
</dbReference>
<evidence type="ECO:0000256" key="1">
    <source>
        <dbReference type="ARBA" id="ARBA00011900"/>
    </source>
</evidence>
<proteinExistence type="predicted"/>
<dbReference type="Pfam" id="PF20473">
    <property type="entry name" value="MmeI_Mtase"/>
    <property type="match status" value="1"/>
</dbReference>
<protein>
    <recommendedName>
        <fullName evidence="1">site-specific DNA-methyltransferase (adenine-specific)</fullName>
        <ecNumber evidence="1">2.1.1.72</ecNumber>
    </recommendedName>
</protein>
<name>A0A843QY91_LIMFE</name>
<keyword evidence="2" id="KW-0489">Methyltransferase</keyword>
<comment type="caution">
    <text evidence="8">The sequence shown here is derived from an EMBL/GenBank/DDBJ whole genome shotgun (WGS) entry which is preliminary data.</text>
</comment>
<sequence length="491" mass="56772">MPTRQQAAREFVKTWSSDNKGREDADRQTFWNDLLQRVYGIDNYYDYITYEKDVQVKADGKVTTRRIDGYIPSTKTMVEMKGKNIKDLSKPITQSGGDELTPFEQAKRYANFLPNSEQPRWILVSNFNEIDIHDMERPLDEPKVIKLEDLPKKVKSLEFMVDANQQQVIDEKQLSVDAGNLVAKIYNELTNAYAAGRGIDVNEPRIQRSLNMLIVRLVFLLYADDSNLFGKEDIFQAFIERREPRDIRRGLSELFKVLDQPEEQRDPYLDDEFNQFAYVNGGMFSDENVIIPQFTDELKRLIVEDAGYGFDWSGISPTIFGAVFESTLNPETRRSGGMHYTSIENIHKVIDSLFLNDLHDEFDKIQNMGNRMQRVTRAKEFRDKLGKLKFFDPACGSGNFLTETYLSLRKMENECLRIIVGNQGVLALTGENEPKVKIQNFYGIEINDFAVSVARTAMWIAESQMWEQTKDITFANKDFLPLDSNNSIYDR</sequence>
<feature type="domain" description="MmeI-like N-terminal" evidence="5">
    <location>
        <begin position="7"/>
        <end position="190"/>
    </location>
</feature>
<comment type="catalytic activity">
    <reaction evidence="4">
        <text>a 2'-deoxyadenosine in DNA + S-adenosyl-L-methionine = an N(6)-methyl-2'-deoxyadenosine in DNA + S-adenosyl-L-homocysteine + H(+)</text>
        <dbReference type="Rhea" id="RHEA:15197"/>
        <dbReference type="Rhea" id="RHEA-COMP:12418"/>
        <dbReference type="Rhea" id="RHEA-COMP:12419"/>
        <dbReference type="ChEBI" id="CHEBI:15378"/>
        <dbReference type="ChEBI" id="CHEBI:57856"/>
        <dbReference type="ChEBI" id="CHEBI:59789"/>
        <dbReference type="ChEBI" id="CHEBI:90615"/>
        <dbReference type="ChEBI" id="CHEBI:90616"/>
        <dbReference type="EC" id="2.1.1.72"/>
    </reaction>
</comment>
<dbReference type="PANTHER" id="PTHR33841">
    <property type="entry name" value="DNA METHYLTRANSFERASE YEEA-RELATED"/>
    <property type="match status" value="1"/>
</dbReference>
<dbReference type="InterPro" id="IPR046817">
    <property type="entry name" value="MmeI_N"/>
</dbReference>
<dbReference type="Gene3D" id="3.40.50.150">
    <property type="entry name" value="Vaccinia Virus protein VP39"/>
    <property type="match status" value="1"/>
</dbReference>
<dbReference type="InterPro" id="IPR050953">
    <property type="entry name" value="N4_N6_ade-DNA_methylase"/>
</dbReference>
<reference evidence="8 9" key="1">
    <citation type="submission" date="2019-10" db="EMBL/GenBank/DDBJ databases">
        <title>Genome Sequencing and assembly of Lactobacillus fermentum I2, a lactic acid bacteria.</title>
        <authorList>
            <person name="Lopes L.S."/>
            <person name="Persinoti G.F."/>
            <person name="Riano-Pachon D.M."/>
            <person name="Labate C.A."/>
        </authorList>
    </citation>
    <scope>NUCLEOTIDE SEQUENCE [LARGE SCALE GENOMIC DNA]</scope>
    <source>
        <strain evidence="8 9">I2</strain>
    </source>
</reference>
<evidence type="ECO:0000259" key="5">
    <source>
        <dbReference type="Pfam" id="PF20464"/>
    </source>
</evidence>
<keyword evidence="3" id="KW-0808">Transferase</keyword>
<dbReference type="PANTHER" id="PTHR33841:SF1">
    <property type="entry name" value="DNA METHYLTRANSFERASE A"/>
    <property type="match status" value="1"/>
</dbReference>
<evidence type="ECO:0000313" key="9">
    <source>
        <dbReference type="Proteomes" id="UP000466799"/>
    </source>
</evidence>
<dbReference type="Proteomes" id="UP000466799">
    <property type="component" value="Unassembled WGS sequence"/>
</dbReference>
<organism evidence="8 9">
    <name type="scientific">Limosilactobacillus fermentum</name>
    <name type="common">Lactobacillus fermentum</name>
    <dbReference type="NCBI Taxonomy" id="1613"/>
    <lineage>
        <taxon>Bacteria</taxon>
        <taxon>Bacillati</taxon>
        <taxon>Bacillota</taxon>
        <taxon>Bacilli</taxon>
        <taxon>Lactobacillales</taxon>
        <taxon>Lactobacillaceae</taxon>
        <taxon>Limosilactobacillus</taxon>
    </lineage>
</organism>
<feature type="domain" description="MmeI-like helicase spacer" evidence="6">
    <location>
        <begin position="209"/>
        <end position="284"/>
    </location>
</feature>
<evidence type="ECO:0000256" key="3">
    <source>
        <dbReference type="ARBA" id="ARBA00022679"/>
    </source>
</evidence>
<gene>
    <name evidence="8" type="ORF">GC247_02545</name>
</gene>
<evidence type="ECO:0000256" key="4">
    <source>
        <dbReference type="ARBA" id="ARBA00047942"/>
    </source>
</evidence>
<dbReference type="InterPro" id="IPR046819">
    <property type="entry name" value="MmeI_hel"/>
</dbReference>
<dbReference type="RefSeq" id="WP_316242270.1">
    <property type="nucleotide sequence ID" value="NZ_WHJL01000012.1"/>
</dbReference>
<dbReference type="AlphaFoldDB" id="A0A843QY91"/>
<feature type="domain" description="MmeI-like DNA-methyltransferase" evidence="7">
    <location>
        <begin position="375"/>
        <end position="489"/>
    </location>
</feature>
<evidence type="ECO:0000259" key="6">
    <source>
        <dbReference type="Pfam" id="PF20465"/>
    </source>
</evidence>
<dbReference type="GO" id="GO:0032259">
    <property type="term" value="P:methylation"/>
    <property type="evidence" value="ECO:0007669"/>
    <property type="project" value="UniProtKB-KW"/>
</dbReference>